<name>U1MN53_9EURY</name>
<gene>
    <name evidence="2" type="ORF">J07HQW1_01278</name>
</gene>
<dbReference type="HOGENOM" id="CLU_856879_0_0_2"/>
<evidence type="ECO:0000256" key="1">
    <source>
        <dbReference type="SAM" id="MobiDB-lite"/>
    </source>
</evidence>
<feature type="region of interest" description="Disordered" evidence="1">
    <location>
        <begin position="1"/>
        <end position="33"/>
    </location>
</feature>
<reference evidence="2 3" key="1">
    <citation type="journal article" date="2013" name="PLoS ONE">
        <title>Assembly-driven community genomics of a hypersaline microbial ecosystem.</title>
        <authorList>
            <person name="Podell S."/>
            <person name="Ugalde J.A."/>
            <person name="Narasingarao P."/>
            <person name="Banfield J.F."/>
            <person name="Heidelberg K.B."/>
            <person name="Allen E.E."/>
        </authorList>
    </citation>
    <scope>NUCLEOTIDE SEQUENCE [LARGE SCALE GENOMIC DNA]</scope>
    <source>
        <strain evidence="3">J07HQW1</strain>
    </source>
</reference>
<dbReference type="EMBL" id="KE356560">
    <property type="protein sequence ID" value="ERG91244.1"/>
    <property type="molecule type" value="Genomic_DNA"/>
</dbReference>
<protein>
    <submittedName>
        <fullName evidence="2">Uncharacterized protein</fullName>
    </submittedName>
</protein>
<accession>U1MN53</accession>
<evidence type="ECO:0000313" key="3">
    <source>
        <dbReference type="Proteomes" id="UP000030649"/>
    </source>
</evidence>
<evidence type="ECO:0000313" key="2">
    <source>
        <dbReference type="EMBL" id="ERG91244.1"/>
    </source>
</evidence>
<dbReference type="Proteomes" id="UP000030649">
    <property type="component" value="Unassembled WGS sequence"/>
</dbReference>
<dbReference type="AlphaFoldDB" id="U1MN53"/>
<organism evidence="2 3">
    <name type="scientific">Haloquadratum walsbyi J07HQW1</name>
    <dbReference type="NCBI Taxonomy" id="1238424"/>
    <lineage>
        <taxon>Archaea</taxon>
        <taxon>Methanobacteriati</taxon>
        <taxon>Methanobacteriota</taxon>
        <taxon>Stenosarchaea group</taxon>
        <taxon>Halobacteria</taxon>
        <taxon>Halobacteriales</taxon>
        <taxon>Haloferacaceae</taxon>
        <taxon>Haloquadratum</taxon>
    </lineage>
</organism>
<sequence>MRRVHNQTVGDEEAETSIKEPTMTESNTDNMSIEAMTDGGTETIRDSDEVRFSNDDVRHYSADGHLYAYRENDEHVVVSRGRESRDQWTKRVPAERDAVPAGEHLWTIPENWQHRVKVKGPAEANYGIYHIPESGVDVLMTVPNKTQLVDAWYGVKRVGTLNVTYDGGIAWDKLDTTIESIRDIEEISDNVVEALESLHCRRHKFERKYVEEVGRCGEDALVGHTSGPVSIQQWTADPWGDRFQVDHLVRRVLDIDRETQETVVRILSEKNIVPHYPLVRVDVEEDEGIPDGHWIRALVEAGVSAAEAIDYLITEHYGLMTQAN</sequence>
<proteinExistence type="predicted"/>